<dbReference type="STRING" id="265719.SAMN04488509_102373"/>
<feature type="compositionally biased region" description="Basic and acidic residues" evidence="2">
    <location>
        <begin position="636"/>
        <end position="659"/>
    </location>
</feature>
<protein>
    <submittedName>
        <fullName evidence="3">P-loop containing region of AAA domain-containing protein</fullName>
    </submittedName>
</protein>
<gene>
    <name evidence="3" type="ORF">SAMN04488509_102373</name>
</gene>
<dbReference type="Proteomes" id="UP000199603">
    <property type="component" value="Unassembled WGS sequence"/>
</dbReference>
<dbReference type="GO" id="GO:0000731">
    <property type="term" value="P:DNA synthesis involved in DNA repair"/>
    <property type="evidence" value="ECO:0007669"/>
    <property type="project" value="TreeGrafter"/>
</dbReference>
<evidence type="ECO:0000256" key="1">
    <source>
        <dbReference type="SAM" id="Coils"/>
    </source>
</evidence>
<dbReference type="PANTHER" id="PTHR32182">
    <property type="entry name" value="DNA REPLICATION AND REPAIR PROTEIN RECF"/>
    <property type="match status" value="1"/>
</dbReference>
<feature type="coiled-coil region" evidence="1">
    <location>
        <begin position="540"/>
        <end position="581"/>
    </location>
</feature>
<proteinExistence type="predicted"/>
<feature type="region of interest" description="Disordered" evidence="2">
    <location>
        <begin position="625"/>
        <end position="661"/>
    </location>
</feature>
<dbReference type="InterPro" id="IPR027417">
    <property type="entry name" value="P-loop_NTPase"/>
</dbReference>
<dbReference type="OrthoDB" id="174137at2"/>
<evidence type="ECO:0000313" key="3">
    <source>
        <dbReference type="EMBL" id="SDD41614.1"/>
    </source>
</evidence>
<dbReference type="Pfam" id="PF13555">
    <property type="entry name" value="AAA_29"/>
    <property type="match status" value="1"/>
</dbReference>
<dbReference type="SUPFAM" id="SSF52540">
    <property type="entry name" value="P-loop containing nucleoside triphosphate hydrolases"/>
    <property type="match status" value="1"/>
</dbReference>
<dbReference type="AlphaFoldDB" id="A0A1G6UK22"/>
<evidence type="ECO:0000256" key="2">
    <source>
        <dbReference type="SAM" id="MobiDB-lite"/>
    </source>
</evidence>
<name>A0A1G6UK22_9GAMM</name>
<dbReference type="PANTHER" id="PTHR32182:SF0">
    <property type="entry name" value="DNA REPLICATION AND REPAIR PROTEIN RECF"/>
    <property type="match status" value="1"/>
</dbReference>
<keyword evidence="1" id="KW-0175">Coiled coil</keyword>
<keyword evidence="4" id="KW-1185">Reference proteome</keyword>
<sequence length="933" mass="105355">MFEFRELEVVHWDYWERFSLPMDAHIITVVGPNGSGKTTLLDALRTLLTIDCAGNRDFKSYLRHNGKPFAWLRAVVGNTPGPTGARPFFPIMDGQATLFCRIQKKGGEWTRQFAILAGSASIEEADQRGEWIGLRDYRIRLEAAGLSGAIRRVLTLEQGATDKLCQLSPRALLDLVFDVFGDKATLDDYQRARNEQEEAERELASLNHQLNLLGVSLQAAEGRARAYGEWQALKRERQDLMIDVLPRVELAEQLAAIRNARPQLAVQRRKARELLAERSELVHLIAECDEGELRLRAEQGAAEEARQAAMKALERARAAHTANSVVLQQRDRLNAQLETQDQVDVRALSEEAQSLRAKAGALGSEEQSTHRELESLKSRLQAWRSGRRYVPEFESQFRAELDRAGIAHRMLSEIVEITDSTWQAAVEGVLAGYRHVVLLEDAKDREAAWAIGERLRYKHFVVADRAPVGKASPGSLLDVVEFTAPPPEWLPRQLERIQRVDEVKHGAHLPREQEWITPAGYYKERRGGRHLGVDDSYFGTAARERQLREGESRLAELESRLLALVDERRMLSQRINEIEAQLKGSQAGAQLTARAEEFAEAESQRELLEAAVLRAAETFAAAESAFTEAQQRRQQNSRERDRLDGELKQEERQRSEAERSLLGARQEQLQRLLAFRKKRAGIPFEKRTVAALAELREAYETPQAVRREVDRLEARLREGHWETDDNVLGLRDKLADDHLALKTDLERRGAHAERARKSTEEARGAYLSVLRATLRQYARNLRHLAELAGIGVEVDLPEFGRDDLALAQSGLIVRFEFDKKGWIGMDDGEASGGQQVMKSLLLLVALMRDEHRPGGFVFIDEPFAHLDIFNIDKVSAFLKATRAQYVLTTPVTHNINVFQPSELTLVTSKRRPGSPWAQPVAVLRRADDSEAAA</sequence>
<feature type="coiled-coil region" evidence="1">
    <location>
        <begin position="182"/>
        <end position="209"/>
    </location>
</feature>
<dbReference type="GO" id="GO:0006302">
    <property type="term" value="P:double-strand break repair"/>
    <property type="evidence" value="ECO:0007669"/>
    <property type="project" value="TreeGrafter"/>
</dbReference>
<dbReference type="Gene3D" id="3.40.50.300">
    <property type="entry name" value="P-loop containing nucleotide triphosphate hydrolases"/>
    <property type="match status" value="2"/>
</dbReference>
<dbReference type="RefSeq" id="WP_091240328.1">
    <property type="nucleotide sequence ID" value="NZ_FNAG01000002.1"/>
</dbReference>
<dbReference type="EMBL" id="FNAG01000002">
    <property type="protein sequence ID" value="SDD41614.1"/>
    <property type="molecule type" value="Genomic_DNA"/>
</dbReference>
<evidence type="ECO:0000313" key="4">
    <source>
        <dbReference type="Proteomes" id="UP000199603"/>
    </source>
</evidence>
<organism evidence="3 4">
    <name type="scientific">Aquimonas voraii</name>
    <dbReference type="NCBI Taxonomy" id="265719"/>
    <lineage>
        <taxon>Bacteria</taxon>
        <taxon>Pseudomonadati</taxon>
        <taxon>Pseudomonadota</taxon>
        <taxon>Gammaproteobacteria</taxon>
        <taxon>Lysobacterales</taxon>
        <taxon>Lysobacteraceae</taxon>
        <taxon>Aquimonas</taxon>
    </lineage>
</organism>
<accession>A0A1G6UK22</accession>
<reference evidence="3 4" key="1">
    <citation type="submission" date="2016-10" db="EMBL/GenBank/DDBJ databases">
        <authorList>
            <person name="de Groot N.N."/>
        </authorList>
    </citation>
    <scope>NUCLEOTIDE SEQUENCE [LARGE SCALE GENOMIC DNA]</scope>
    <source>
        <strain evidence="3 4">DSM 16957</strain>
    </source>
</reference>